<name>A0A3M7LX41_9PLEO</name>
<reference evidence="9 10" key="1">
    <citation type="journal article" date="2014" name="PLoS ONE">
        <title>De novo Genome Assembly of the Fungal Plant Pathogen Pyrenophora semeniperda.</title>
        <authorList>
            <person name="Soliai M.M."/>
            <person name="Meyer S.E."/>
            <person name="Udall J.A."/>
            <person name="Elzinga D.E."/>
            <person name="Hermansen R.A."/>
            <person name="Bodily P.M."/>
            <person name="Hart A.A."/>
            <person name="Coleman C.E."/>
        </authorList>
    </citation>
    <scope>NUCLEOTIDE SEQUENCE [LARGE SCALE GENOMIC DNA]</scope>
    <source>
        <strain evidence="9 10">CCB06</strain>
        <tissue evidence="9">Mycelium</tissue>
    </source>
</reference>
<protein>
    <recommendedName>
        <fullName evidence="7">Large ribosomal subunit protein mL54</fullName>
    </recommendedName>
</protein>
<keyword evidence="3" id="KW-0689">Ribosomal protein</keyword>
<feature type="compositionally biased region" description="Low complexity" evidence="8">
    <location>
        <begin position="355"/>
        <end position="372"/>
    </location>
</feature>
<keyword evidence="2" id="KW-0809">Transit peptide</keyword>
<feature type="region of interest" description="Disordered" evidence="8">
    <location>
        <begin position="173"/>
        <end position="204"/>
    </location>
</feature>
<dbReference type="EMBL" id="KE747809">
    <property type="protein sequence ID" value="RMZ66760.1"/>
    <property type="molecule type" value="Genomic_DNA"/>
</dbReference>
<feature type="compositionally biased region" description="Low complexity" evidence="8">
    <location>
        <begin position="177"/>
        <end position="190"/>
    </location>
</feature>
<comment type="subcellular location">
    <subcellularLocation>
        <location evidence="1">Mitochondrion</location>
    </subcellularLocation>
</comment>
<evidence type="ECO:0000313" key="10">
    <source>
        <dbReference type="Proteomes" id="UP000265663"/>
    </source>
</evidence>
<gene>
    <name evidence="9" type="ORF">GMOD_00002124</name>
</gene>
<comment type="similarity">
    <text evidence="6">Belongs to the mitochondrion-specific ribosomal protein mL54 family.</text>
</comment>
<dbReference type="GO" id="GO:0003735">
    <property type="term" value="F:structural constituent of ribosome"/>
    <property type="evidence" value="ECO:0007669"/>
    <property type="project" value="TreeGrafter"/>
</dbReference>
<dbReference type="Proteomes" id="UP000265663">
    <property type="component" value="Unassembled WGS sequence"/>
</dbReference>
<sequence>MSLARAMTKRMKRTEVPKDSVAARPRSQSLRSVSSNIDRSQISSPIALVSTTNMLSYNAPDISSLRNVSSMTVLSQSSADDSDHSVSTRSRASSHASRDTTSTDASSVASSPTSPALNHLSGYFAAPGKPLKKSASIASLRQVKEEVSEPVPAIPQRAISHSKRAHEKLAHKRSLQTVNTRSNTRTSLTSPVSMGSLRHSREQRSSLDMFTGSILEEETHPFGRELEQLNEVVEEFGGVLRDAEAEADLNAMRVKNLAAFCASDYLAEIRPLFSNRPWPHACPGSITLKDKVPAVVMMHWAAAGIKAASRAQTQTQTIRSQHYPRFLTSTTPPLRNAAPISAATATQTAPRQGDASSSHTPPAATSTSAAQPFSEPLTPAPSPDLKRLATEAAKKKATPLVKSSIPAGQPLKGLNFFKDRQDPVALADDEYPDWLWTILDRQEQKAEAGAGDLFSKSKKQRRVAAKRLRKEQAMNPGMLVPKVPLYEQTIDLPTGDGSLEAAVQASSAREELTKAMRNKRRANIKEANFLKAMG</sequence>
<feature type="region of interest" description="Disordered" evidence="8">
    <location>
        <begin position="1"/>
        <end position="37"/>
    </location>
</feature>
<evidence type="ECO:0000256" key="6">
    <source>
        <dbReference type="ARBA" id="ARBA00033752"/>
    </source>
</evidence>
<accession>A0A3M7LX41</accession>
<feature type="region of interest" description="Disordered" evidence="8">
    <location>
        <begin position="313"/>
        <end position="384"/>
    </location>
</feature>
<dbReference type="Pfam" id="PF08561">
    <property type="entry name" value="Ribosomal_L37"/>
    <property type="match status" value="1"/>
</dbReference>
<evidence type="ECO:0000256" key="4">
    <source>
        <dbReference type="ARBA" id="ARBA00023128"/>
    </source>
</evidence>
<proteinExistence type="inferred from homology"/>
<dbReference type="PANTHER" id="PTHR28595:SF1">
    <property type="entry name" value="LARGE RIBOSOMAL SUBUNIT PROTEIN ML54"/>
    <property type="match status" value="1"/>
</dbReference>
<organism evidence="9 10">
    <name type="scientific">Pyrenophora seminiperda CCB06</name>
    <dbReference type="NCBI Taxonomy" id="1302712"/>
    <lineage>
        <taxon>Eukaryota</taxon>
        <taxon>Fungi</taxon>
        <taxon>Dikarya</taxon>
        <taxon>Ascomycota</taxon>
        <taxon>Pezizomycotina</taxon>
        <taxon>Dothideomycetes</taxon>
        <taxon>Pleosporomycetidae</taxon>
        <taxon>Pleosporales</taxon>
        <taxon>Pleosporineae</taxon>
        <taxon>Pleosporaceae</taxon>
        <taxon>Pyrenophora</taxon>
    </lineage>
</organism>
<dbReference type="PANTHER" id="PTHR28595">
    <property type="entry name" value="39S RIBOSOMAL PROTEIN L54, MITOCHONDRIAL"/>
    <property type="match status" value="1"/>
</dbReference>
<feature type="compositionally biased region" description="Low complexity" evidence="8">
    <location>
        <begin position="87"/>
        <end position="114"/>
    </location>
</feature>
<keyword evidence="10" id="KW-1185">Reference proteome</keyword>
<evidence type="ECO:0000313" key="9">
    <source>
        <dbReference type="EMBL" id="RMZ66760.1"/>
    </source>
</evidence>
<evidence type="ECO:0000256" key="1">
    <source>
        <dbReference type="ARBA" id="ARBA00004173"/>
    </source>
</evidence>
<dbReference type="InterPro" id="IPR013870">
    <property type="entry name" value="Ribosomal_mL54"/>
</dbReference>
<evidence type="ECO:0000256" key="5">
    <source>
        <dbReference type="ARBA" id="ARBA00023274"/>
    </source>
</evidence>
<keyword evidence="5" id="KW-0687">Ribonucleoprotein</keyword>
<feature type="compositionally biased region" description="Polar residues" evidence="8">
    <location>
        <begin position="26"/>
        <end position="37"/>
    </location>
</feature>
<evidence type="ECO:0000256" key="8">
    <source>
        <dbReference type="SAM" id="MobiDB-lite"/>
    </source>
</evidence>
<evidence type="ECO:0000256" key="2">
    <source>
        <dbReference type="ARBA" id="ARBA00022946"/>
    </source>
</evidence>
<dbReference type="GO" id="GO:0005762">
    <property type="term" value="C:mitochondrial large ribosomal subunit"/>
    <property type="evidence" value="ECO:0007669"/>
    <property type="project" value="TreeGrafter"/>
</dbReference>
<dbReference type="OrthoDB" id="5419666at2759"/>
<evidence type="ECO:0000256" key="3">
    <source>
        <dbReference type="ARBA" id="ARBA00022980"/>
    </source>
</evidence>
<keyword evidence="4" id="KW-0496">Mitochondrion</keyword>
<feature type="region of interest" description="Disordered" evidence="8">
    <location>
        <begin position="76"/>
        <end position="114"/>
    </location>
</feature>
<dbReference type="AlphaFoldDB" id="A0A3M7LX41"/>
<evidence type="ECO:0000256" key="7">
    <source>
        <dbReference type="ARBA" id="ARBA00035179"/>
    </source>
</evidence>